<dbReference type="SUPFAM" id="SSF56112">
    <property type="entry name" value="Protein kinase-like (PK-like)"/>
    <property type="match status" value="1"/>
</dbReference>
<accession>A0A151Z738</accession>
<dbReference type="Gene3D" id="1.10.150.50">
    <property type="entry name" value="Transcription Factor, Ets-1"/>
    <property type="match status" value="1"/>
</dbReference>
<dbReference type="OrthoDB" id="20660at2759"/>
<dbReference type="SUPFAM" id="SSF47769">
    <property type="entry name" value="SAM/Pointed domain"/>
    <property type="match status" value="1"/>
</dbReference>
<sequence length="656" mass="75125">MSKSKYQPTNIKTRSTTNKNQTTETTTTTTTKTSSSGTSNNFKTWTSEQVNQWALELDLGDEIATFLKNYDVCGKYLGTLTPNLLREYGLKISFAGALLSAIKKLKKTPRSHDIIYLGLPKLNSMSLSKSRPSINSSHNPAKISVKELPIFDNLKIIKNFPSLIWCLYYATNNSLKWASENDISQLVVTVLRDVIQSLELASKITCQSEVTVNGLIPDIWVLTYDGIPIGVVEVKKPSNVDPTEANEEMENLQVHGQIYDYMLLLSRTYGQKNVFGIVSTYAQWRCYWLYDTFIDMAESVSKPNIMLPYIPIPLIKGSNKKDSTFTPMSREFFATKVYNYNNPDLLKLLANVIYHMYNTGFVHIDLIKKTHFINALEDSMIWVKFSSPLAYNFKFPNLGSIQKVFLIQDLGGGAHGKVWLSCDQKGNVFVLKFFKNHFNNNAENESLLWKKIWGIETKVRIFINNKSLMMPYLKPLSEEDWDDTKIQICINESVKKFISAGYYHLDIKKEHFGKYQSKPGNLHIVFFDLSSVKNITNESMQSKKLYHQKMLDSIKIISQESGCTATPTTTSSSLRSQKTLNIQPSSNIVTEKIKLKKVEKLDHFKIFINPTLETSQLIKRLKLIKKDGNRIVFYFLHRTITIVSKLLFDIFCVFFF</sequence>
<gene>
    <name evidence="3" type="ORF">DLAC_09748</name>
</gene>
<dbReference type="InterPro" id="IPR011009">
    <property type="entry name" value="Kinase-like_dom_sf"/>
</dbReference>
<feature type="domain" description="DUF5898" evidence="2">
    <location>
        <begin position="409"/>
        <end position="515"/>
    </location>
</feature>
<dbReference type="InParanoid" id="A0A151Z738"/>
<dbReference type="OMA" id="IQICINE"/>
<protein>
    <recommendedName>
        <fullName evidence="2">DUF5898 domain-containing protein</fullName>
    </recommendedName>
</protein>
<evidence type="ECO:0000256" key="1">
    <source>
        <dbReference type="SAM" id="MobiDB-lite"/>
    </source>
</evidence>
<feature type="region of interest" description="Disordered" evidence="1">
    <location>
        <begin position="1"/>
        <end position="43"/>
    </location>
</feature>
<dbReference type="Pfam" id="PF19250">
    <property type="entry name" value="DUF5898"/>
    <property type="match status" value="1"/>
</dbReference>
<dbReference type="Proteomes" id="UP000076078">
    <property type="component" value="Unassembled WGS sequence"/>
</dbReference>
<organism evidence="3 4">
    <name type="scientific">Tieghemostelium lacteum</name>
    <name type="common">Slime mold</name>
    <name type="synonym">Dictyostelium lacteum</name>
    <dbReference type="NCBI Taxonomy" id="361077"/>
    <lineage>
        <taxon>Eukaryota</taxon>
        <taxon>Amoebozoa</taxon>
        <taxon>Evosea</taxon>
        <taxon>Eumycetozoa</taxon>
        <taxon>Dictyostelia</taxon>
        <taxon>Dictyosteliales</taxon>
        <taxon>Raperosteliaceae</taxon>
        <taxon>Tieghemostelium</taxon>
    </lineage>
</organism>
<feature type="compositionally biased region" description="Polar residues" evidence="1">
    <location>
        <begin position="1"/>
        <end position="11"/>
    </location>
</feature>
<evidence type="ECO:0000313" key="3">
    <source>
        <dbReference type="EMBL" id="KYQ89781.1"/>
    </source>
</evidence>
<evidence type="ECO:0000259" key="2">
    <source>
        <dbReference type="Pfam" id="PF19250"/>
    </source>
</evidence>
<dbReference type="InterPro" id="IPR013761">
    <property type="entry name" value="SAM/pointed_sf"/>
</dbReference>
<dbReference type="InterPro" id="IPR045417">
    <property type="entry name" value="DUF5898"/>
</dbReference>
<proteinExistence type="predicted"/>
<dbReference type="AlphaFoldDB" id="A0A151Z738"/>
<dbReference type="PANTHER" id="PTHR34871:SF1">
    <property type="entry name" value="DUF5898 DOMAIN-CONTAINING PROTEIN"/>
    <property type="match status" value="1"/>
</dbReference>
<dbReference type="EMBL" id="LODT01000039">
    <property type="protein sequence ID" value="KYQ89781.1"/>
    <property type="molecule type" value="Genomic_DNA"/>
</dbReference>
<name>A0A151Z738_TIELA</name>
<dbReference type="PANTHER" id="PTHR34871">
    <property type="entry name" value="DUF5898 DOMAIN-CONTAINING PROTEIN"/>
    <property type="match status" value="1"/>
</dbReference>
<reference evidence="3 4" key="1">
    <citation type="submission" date="2015-12" db="EMBL/GenBank/DDBJ databases">
        <title>Dictyostelia acquired genes for synthesis and detection of signals that induce cell-type specialization by lateral gene transfer from prokaryotes.</title>
        <authorList>
            <person name="Gloeckner G."/>
            <person name="Schaap P."/>
        </authorList>
    </citation>
    <scope>NUCLEOTIDE SEQUENCE [LARGE SCALE GENOMIC DNA]</scope>
    <source>
        <strain evidence="3 4">TK</strain>
    </source>
</reference>
<feature type="compositionally biased region" description="Low complexity" evidence="1">
    <location>
        <begin position="12"/>
        <end position="43"/>
    </location>
</feature>
<comment type="caution">
    <text evidence="3">The sequence shown here is derived from an EMBL/GenBank/DDBJ whole genome shotgun (WGS) entry which is preliminary data.</text>
</comment>
<dbReference type="FunCoup" id="A0A151Z738">
    <property type="interactions" value="2"/>
</dbReference>
<keyword evidence="4" id="KW-1185">Reference proteome</keyword>
<evidence type="ECO:0000313" key="4">
    <source>
        <dbReference type="Proteomes" id="UP000076078"/>
    </source>
</evidence>